<keyword evidence="1" id="KW-0812">Transmembrane</keyword>
<dbReference type="EMBL" id="JBHMAX010000017">
    <property type="protein sequence ID" value="MFB9732189.1"/>
    <property type="molecule type" value="Genomic_DNA"/>
</dbReference>
<comment type="caution">
    <text evidence="3">The sequence shown here is derived from an EMBL/GenBank/DDBJ whole genome shotgun (WGS) entry which is preliminary data.</text>
</comment>
<proteinExistence type="predicted"/>
<evidence type="ECO:0000313" key="3">
    <source>
        <dbReference type="EMBL" id="MFB9732189.1"/>
    </source>
</evidence>
<dbReference type="Pfam" id="PF13400">
    <property type="entry name" value="Tad"/>
    <property type="match status" value="1"/>
</dbReference>
<dbReference type="InterPro" id="IPR028087">
    <property type="entry name" value="Tad_N"/>
</dbReference>
<dbReference type="Proteomes" id="UP001589613">
    <property type="component" value="Unassembled WGS sequence"/>
</dbReference>
<feature type="transmembrane region" description="Helical" evidence="1">
    <location>
        <begin position="12"/>
        <end position="36"/>
    </location>
</feature>
<feature type="domain" description="Putative Flp pilus-assembly TadG-like N-terminal" evidence="2">
    <location>
        <begin position="15"/>
        <end position="61"/>
    </location>
</feature>
<reference evidence="3 4" key="1">
    <citation type="submission" date="2024-09" db="EMBL/GenBank/DDBJ databases">
        <authorList>
            <person name="Sun Q."/>
            <person name="Mori K."/>
        </authorList>
    </citation>
    <scope>NUCLEOTIDE SEQUENCE [LARGE SCALE GENOMIC DNA]</scope>
    <source>
        <strain evidence="3 4">JCM 12763</strain>
    </source>
</reference>
<organism evidence="3 4">
    <name type="scientific">Ornithinimicrobium kibberense</name>
    <dbReference type="NCBI Taxonomy" id="282060"/>
    <lineage>
        <taxon>Bacteria</taxon>
        <taxon>Bacillati</taxon>
        <taxon>Actinomycetota</taxon>
        <taxon>Actinomycetes</taxon>
        <taxon>Micrococcales</taxon>
        <taxon>Ornithinimicrobiaceae</taxon>
        <taxon>Ornithinimicrobium</taxon>
    </lineage>
</organism>
<dbReference type="RefSeq" id="WP_272949579.1">
    <property type="nucleotide sequence ID" value="NZ_JBHMAX010000017.1"/>
</dbReference>
<evidence type="ECO:0000256" key="1">
    <source>
        <dbReference type="SAM" id="Phobius"/>
    </source>
</evidence>
<accession>A0ABV5V325</accession>
<gene>
    <name evidence="3" type="ORF">ACFFN0_09050</name>
</gene>
<evidence type="ECO:0000259" key="2">
    <source>
        <dbReference type="Pfam" id="PF13400"/>
    </source>
</evidence>
<keyword evidence="1" id="KW-0472">Membrane</keyword>
<protein>
    <submittedName>
        <fullName evidence="3">TadE/TadG family type IV pilus assembly protein</fullName>
    </submittedName>
</protein>
<evidence type="ECO:0000313" key="4">
    <source>
        <dbReference type="Proteomes" id="UP001589613"/>
    </source>
</evidence>
<name>A0ABV5V325_9MICO</name>
<keyword evidence="4" id="KW-1185">Reference proteome</keyword>
<sequence>MQRLRREFRRQLEGGATIVTFALFMMILLGFIGLGIDGAAVYAKRQHVQTGADAAAFAVAQEYALTGCVEDEGLALTYAKPNVPNENDTTGIDKVVCEANSVQVVASAEQPPFFLQAVGADPIRVPASATVEWGSPIEGTSVIPIAISYCSYWDAFGDANIGDTVNLNIPQPSDLTSGCDYGDYPAGGFSWLDPTGGCEAFTSVGNWVPGDTGNNVPSECSVADFLPLIDRLFLLPVFDDNRGVGSGGEYHIAGYAGVILRSFHFNTLSGNPKSGGTPACAGLPTGPTMCMLLEFQGYQSIDEEFILGPVTDPNTLVIRLKD</sequence>
<keyword evidence="1" id="KW-1133">Transmembrane helix</keyword>